<dbReference type="SFLD" id="SFLDG00002">
    <property type="entry name" value="C1.7:_P-type_atpase_like"/>
    <property type="match status" value="1"/>
</dbReference>
<feature type="transmembrane region" description="Helical" evidence="16">
    <location>
        <begin position="1038"/>
        <end position="1059"/>
    </location>
</feature>
<evidence type="ECO:0000256" key="13">
    <source>
        <dbReference type="PIRSR" id="PIRSR606539-1"/>
    </source>
</evidence>
<evidence type="ECO:0000256" key="1">
    <source>
        <dbReference type="ARBA" id="ARBA00004127"/>
    </source>
</evidence>
<dbReference type="InterPro" id="IPR032630">
    <property type="entry name" value="P_typ_ATPase_c"/>
</dbReference>
<dbReference type="STRING" id="74557.A0A1W0A0T7"/>
<feature type="transmembrane region" description="Helical" evidence="16">
    <location>
        <begin position="286"/>
        <end position="309"/>
    </location>
</feature>
<feature type="binding site" evidence="15">
    <location>
        <position position="401"/>
    </location>
    <ligand>
        <name>Mg(2+)</name>
        <dbReference type="ChEBI" id="CHEBI:18420"/>
    </ligand>
</feature>
<dbReference type="NCBIfam" id="TIGR01494">
    <property type="entry name" value="ATPase_P-type"/>
    <property type="match status" value="1"/>
</dbReference>
<organism evidence="20 21">
    <name type="scientific">Thraustotheca clavata</name>
    <dbReference type="NCBI Taxonomy" id="74557"/>
    <lineage>
        <taxon>Eukaryota</taxon>
        <taxon>Sar</taxon>
        <taxon>Stramenopiles</taxon>
        <taxon>Oomycota</taxon>
        <taxon>Saprolegniomycetes</taxon>
        <taxon>Saprolegniales</taxon>
        <taxon>Achlyaceae</taxon>
        <taxon>Thraustotheca</taxon>
    </lineage>
</organism>
<dbReference type="InterPro" id="IPR044492">
    <property type="entry name" value="P_typ_ATPase_HD_dom"/>
</dbReference>
<feature type="binding site" evidence="14">
    <location>
        <position position="835"/>
    </location>
    <ligand>
        <name>ATP</name>
        <dbReference type="ChEBI" id="CHEBI:30616"/>
    </ligand>
</feature>
<dbReference type="SFLD" id="SFLDF00027">
    <property type="entry name" value="p-type_atpase"/>
    <property type="match status" value="1"/>
</dbReference>
<feature type="binding site" evidence="14">
    <location>
        <position position="504"/>
    </location>
    <ligand>
        <name>ATP</name>
        <dbReference type="ChEBI" id="CHEBI:30616"/>
    </ligand>
</feature>
<feature type="transmembrane region" description="Helical" evidence="16">
    <location>
        <begin position="1110"/>
        <end position="1129"/>
    </location>
</feature>
<keyword evidence="5 15" id="KW-0479">Metal-binding</keyword>
<feature type="binding site" evidence="14">
    <location>
        <position position="694"/>
    </location>
    <ligand>
        <name>ATP</name>
        <dbReference type="ChEBI" id="CHEBI:30616"/>
    </ligand>
</feature>
<feature type="region of interest" description="Disordered" evidence="17">
    <location>
        <begin position="1173"/>
        <end position="1192"/>
    </location>
</feature>
<feature type="binding site" evidence="15">
    <location>
        <position position="868"/>
    </location>
    <ligand>
        <name>Mg(2+)</name>
        <dbReference type="ChEBI" id="CHEBI:18420"/>
    </ligand>
</feature>
<dbReference type="Pfam" id="PF16209">
    <property type="entry name" value="PhoLip_ATPase_N"/>
    <property type="match status" value="1"/>
</dbReference>
<feature type="binding site" evidence="14">
    <location>
        <position position="841"/>
    </location>
    <ligand>
        <name>ATP</name>
        <dbReference type="ChEBI" id="CHEBI:30616"/>
    </ligand>
</feature>
<keyword evidence="6 14" id="KW-0547">Nucleotide-binding</keyword>
<dbReference type="GO" id="GO:0005886">
    <property type="term" value="C:plasma membrane"/>
    <property type="evidence" value="ECO:0007669"/>
    <property type="project" value="TreeGrafter"/>
</dbReference>
<feature type="domain" description="P-type ATPase N-terminal" evidence="18">
    <location>
        <begin position="13"/>
        <end position="76"/>
    </location>
</feature>
<feature type="binding site" evidence="14">
    <location>
        <position position="607"/>
    </location>
    <ligand>
        <name>ATP</name>
        <dbReference type="ChEBI" id="CHEBI:30616"/>
    </ligand>
</feature>
<dbReference type="PANTHER" id="PTHR24092:SF180">
    <property type="entry name" value="PHOSPHOLIPID-TRANSPORTING ATPASE DNF1-RELATED"/>
    <property type="match status" value="1"/>
</dbReference>
<evidence type="ECO:0000256" key="9">
    <source>
        <dbReference type="ARBA" id="ARBA00022967"/>
    </source>
</evidence>
<dbReference type="Gene3D" id="3.40.50.1000">
    <property type="entry name" value="HAD superfamily/HAD-like"/>
    <property type="match status" value="1"/>
</dbReference>
<dbReference type="GO" id="GO:0012505">
    <property type="term" value="C:endomembrane system"/>
    <property type="evidence" value="ECO:0007669"/>
    <property type="project" value="UniProtKB-SubCell"/>
</dbReference>
<dbReference type="SUPFAM" id="SSF81660">
    <property type="entry name" value="Metal cation-transporting ATPase, ATP-binding domain N"/>
    <property type="match status" value="1"/>
</dbReference>
<feature type="transmembrane region" description="Helical" evidence="16">
    <location>
        <begin position="959"/>
        <end position="978"/>
    </location>
</feature>
<feature type="binding site" evidence="14">
    <location>
        <position position="867"/>
    </location>
    <ligand>
        <name>ATP</name>
        <dbReference type="ChEBI" id="CHEBI:30616"/>
    </ligand>
</feature>
<feature type="binding site" evidence="14">
    <location>
        <position position="695"/>
    </location>
    <ligand>
        <name>ATP</name>
        <dbReference type="ChEBI" id="CHEBI:30616"/>
    </ligand>
</feature>
<dbReference type="Gene3D" id="3.40.1110.10">
    <property type="entry name" value="Calcium-transporting ATPase, cytoplasmic domain N"/>
    <property type="match status" value="1"/>
</dbReference>
<feature type="binding site" evidence="14">
    <location>
        <position position="400"/>
    </location>
    <ligand>
        <name>ATP</name>
        <dbReference type="ChEBI" id="CHEBI:30616"/>
    </ligand>
</feature>
<sequence>MGGATVGAEYRRVHVRNPSANAALAYPSNFVRTTKYTLLTFLPLFLFESFQKVANGYFLVVSALQCISAISNTNGIPATLPTLLLILAVDATFAIIEDLKRRQADTIANGRQTHKLQNNQSLKPFIPTTWSDLQVGDIVKIHNHEPVPADLLILSVPAKFTRDEAGACYIETKSLDGETSLKLRQALSTTARFTAATELFFLRGHATVEQPNNSIHSFKGFLELEGDRKNEKAAITISNMLLRGSTLRSTPYIYGLVINTGMDTKIILGNRRTPSKHSHLEHQINLYIGILVVILIVFCCAAATGNLIWTNSTMMPYIYLNQKSSESTQWLLSFFYYFLLMYQFVPISLYVSMGTAKYLQAKFIEWDLSMYHSSSNTPATVRSMSLNEELGQITHVVTDKTGTLTSNIMQFRRCCIRGISYGHSCMHLRRSIKKHPSTKIDFTAADEDKFVNFETTELLSQLDRGDGYYISLFFTILAVCHSVIRECDENDPERIIYSAASSDEQALVCGAKVMDFVFLSRTTKELTIAIRGTIHHFDILATLEFDSNRRRMSIVVRDAQINTIFLFTKGADSGMEKIIKVPTGDFMCKMNEATSRYVRDYATEGFRTLLVGYKPIDEAWFQRWLVRYEASLQSIRDVELRQRGCDNRIDACMREIEIDLELLGATAVEDKLQDYVGETISTLRAAGMKLWMLTGDKEETAINIGLATNLLLDSMHNITLNEKLQPTIVELTAELRTYYFQFSKSSKPKANTSVSSTIRSRIAANSISTLTTRSKSQATLSPSRISLGTSLPHRNEREYSLLVSGGALDVLLQDNLCRELFMKVAEKCGAVIAYRVSPSQKATLVRLLMNNSTRSLRRVLAIGDGANDIPMLQEAHIGVGISGQEGMQAANSSDFAIAQFSYLRTLLLVHGRNNYERIAKLILYILYKNILLISSQYWFTWFTGVSGQKIYLEIGVQLYNVLFTSLPIVLLAVLDADLPNDFIAKLPILYKAGPRQSYLNHKCFISVVLSAIAESLFITFTSVKGLSCNDSNGSSPGLWLIGAVVLTLVVALANLKLIWWQHSIHQFSYAAYFGSIFLWVIIAVVCSDSFLLSGFAWFELYPLTFHQPSVLLVLLLVITTVIILSTFSIKAYMVMVHPTASDIVKEIHSCQTCSVDIGPMIQNLLEPAKAPSNPLSKVLDTSHRSIQPATTH</sequence>
<evidence type="ECO:0000256" key="8">
    <source>
        <dbReference type="ARBA" id="ARBA00022842"/>
    </source>
</evidence>
<dbReference type="InterPro" id="IPR001757">
    <property type="entry name" value="P_typ_ATPase"/>
</dbReference>
<dbReference type="GO" id="GO:0005524">
    <property type="term" value="F:ATP binding"/>
    <property type="evidence" value="ECO:0007669"/>
    <property type="project" value="UniProtKB-UniRule"/>
</dbReference>
<proteinExistence type="inferred from homology"/>
<dbReference type="SUPFAM" id="SSF56784">
    <property type="entry name" value="HAD-like"/>
    <property type="match status" value="1"/>
</dbReference>
<dbReference type="NCBIfam" id="TIGR01652">
    <property type="entry name" value="ATPase-Plipid"/>
    <property type="match status" value="1"/>
</dbReference>
<dbReference type="PRINTS" id="PR00119">
    <property type="entry name" value="CATATPASE"/>
</dbReference>
<feature type="binding site" evidence="14">
    <location>
        <position position="399"/>
    </location>
    <ligand>
        <name>ATP</name>
        <dbReference type="ChEBI" id="CHEBI:30616"/>
    </ligand>
</feature>
<dbReference type="Pfam" id="PF16212">
    <property type="entry name" value="PhoLip_ATPase_C"/>
    <property type="match status" value="1"/>
</dbReference>
<feature type="active site" description="4-aspartylphosphate intermediate" evidence="13">
    <location>
        <position position="399"/>
    </location>
</feature>
<keyword evidence="21" id="KW-1185">Reference proteome</keyword>
<dbReference type="InterPro" id="IPR023214">
    <property type="entry name" value="HAD_sf"/>
</dbReference>
<comment type="catalytic activity">
    <reaction evidence="12 16">
        <text>ATP + H2O + phospholipidSide 1 = ADP + phosphate + phospholipidSide 2.</text>
        <dbReference type="EC" id="7.6.2.1"/>
    </reaction>
</comment>
<evidence type="ECO:0000256" key="12">
    <source>
        <dbReference type="ARBA" id="ARBA00034036"/>
    </source>
</evidence>
<feature type="binding site" evidence="14">
    <location>
        <position position="569"/>
    </location>
    <ligand>
        <name>ATP</name>
        <dbReference type="ChEBI" id="CHEBI:30616"/>
    </ligand>
</feature>
<evidence type="ECO:0000256" key="7">
    <source>
        <dbReference type="ARBA" id="ARBA00022840"/>
    </source>
</evidence>
<gene>
    <name evidence="20" type="ORF">THRCLA_03840</name>
</gene>
<dbReference type="SUPFAM" id="SSF81653">
    <property type="entry name" value="Calcium ATPase, transduction domain A"/>
    <property type="match status" value="1"/>
</dbReference>
<dbReference type="Proteomes" id="UP000243217">
    <property type="component" value="Unassembled WGS sequence"/>
</dbReference>
<feature type="binding site" evidence="14">
    <location>
        <position position="545"/>
    </location>
    <ligand>
        <name>ATP</name>
        <dbReference type="ChEBI" id="CHEBI:30616"/>
    </ligand>
</feature>
<dbReference type="PROSITE" id="PS00154">
    <property type="entry name" value="ATPASE_E1_E2"/>
    <property type="match status" value="1"/>
</dbReference>
<evidence type="ECO:0000256" key="15">
    <source>
        <dbReference type="PIRSR" id="PIRSR606539-3"/>
    </source>
</evidence>
<dbReference type="GO" id="GO:0045332">
    <property type="term" value="P:phospholipid translocation"/>
    <property type="evidence" value="ECO:0007669"/>
    <property type="project" value="TreeGrafter"/>
</dbReference>
<comment type="subcellular location">
    <subcellularLocation>
        <location evidence="1">Endomembrane system</location>
        <topology evidence="1">Multi-pass membrane protein</topology>
    </subcellularLocation>
    <subcellularLocation>
        <location evidence="16">Membrane</location>
        <topology evidence="16">Multi-pass membrane protein</topology>
    </subcellularLocation>
</comment>
<dbReference type="GO" id="GO:0140326">
    <property type="term" value="F:ATPase-coupled intramembrane lipid transporter activity"/>
    <property type="evidence" value="ECO:0007669"/>
    <property type="project" value="UniProtKB-EC"/>
</dbReference>
<keyword evidence="7 14" id="KW-0067">ATP-binding</keyword>
<dbReference type="InterPro" id="IPR008250">
    <property type="entry name" value="ATPase_P-typ_transduc_dom_A_sf"/>
</dbReference>
<dbReference type="InterPro" id="IPR006539">
    <property type="entry name" value="P-type_ATPase_IV"/>
</dbReference>
<dbReference type="InterPro" id="IPR032631">
    <property type="entry name" value="P-type_ATPase_N"/>
</dbReference>
<comment type="cofactor">
    <cofactor evidence="15">
        <name>Mg(2+)</name>
        <dbReference type="ChEBI" id="CHEBI:18420"/>
    </cofactor>
</comment>
<dbReference type="Gene3D" id="2.70.150.10">
    <property type="entry name" value="Calcium-transporting ATPase, cytoplasmic transduction domain A"/>
    <property type="match status" value="1"/>
</dbReference>
<dbReference type="OrthoDB" id="377733at2759"/>
<evidence type="ECO:0000259" key="19">
    <source>
        <dbReference type="Pfam" id="PF16212"/>
    </source>
</evidence>
<feature type="domain" description="P-type ATPase C-terminal" evidence="19">
    <location>
        <begin position="890"/>
        <end position="1139"/>
    </location>
</feature>
<feature type="binding site" evidence="15">
    <location>
        <position position="399"/>
    </location>
    <ligand>
        <name>Mg(2+)</name>
        <dbReference type="ChEBI" id="CHEBI:18420"/>
    </ligand>
</feature>
<feature type="transmembrane region" description="Helical" evidence="16">
    <location>
        <begin position="999"/>
        <end position="1018"/>
    </location>
</feature>
<dbReference type="EC" id="7.6.2.1" evidence="16"/>
<evidence type="ECO:0000259" key="18">
    <source>
        <dbReference type="Pfam" id="PF16209"/>
    </source>
</evidence>
<dbReference type="Pfam" id="PF13246">
    <property type="entry name" value="Cation_ATPase"/>
    <property type="match status" value="1"/>
</dbReference>
<dbReference type="InterPro" id="IPR036412">
    <property type="entry name" value="HAD-like_sf"/>
</dbReference>
<keyword evidence="8 15" id="KW-0460">Magnesium</keyword>
<evidence type="ECO:0000256" key="11">
    <source>
        <dbReference type="ARBA" id="ARBA00023136"/>
    </source>
</evidence>
<keyword evidence="4 16" id="KW-0812">Transmembrane</keyword>
<evidence type="ECO:0000313" key="21">
    <source>
        <dbReference type="Proteomes" id="UP000243217"/>
    </source>
</evidence>
<comment type="caution">
    <text evidence="20">The sequence shown here is derived from an EMBL/GenBank/DDBJ whole genome shotgun (WGS) entry which is preliminary data.</text>
</comment>
<reference evidence="20 21" key="1">
    <citation type="journal article" date="2014" name="Genome Biol. Evol.">
        <title>The secreted proteins of Achlya hypogyna and Thraustotheca clavata identify the ancestral oomycete secretome and reveal gene acquisitions by horizontal gene transfer.</title>
        <authorList>
            <person name="Misner I."/>
            <person name="Blouin N."/>
            <person name="Leonard G."/>
            <person name="Richards T.A."/>
            <person name="Lane C.E."/>
        </authorList>
    </citation>
    <scope>NUCLEOTIDE SEQUENCE [LARGE SCALE GENOMIC DNA]</scope>
    <source>
        <strain evidence="20 21">ATCC 34112</strain>
    </source>
</reference>
<accession>A0A1W0A0T7</accession>
<dbReference type="InterPro" id="IPR023298">
    <property type="entry name" value="ATPase_P-typ_TM_dom_sf"/>
</dbReference>
<evidence type="ECO:0000256" key="5">
    <source>
        <dbReference type="ARBA" id="ARBA00022723"/>
    </source>
</evidence>
<feature type="binding site" evidence="15">
    <location>
        <position position="864"/>
    </location>
    <ligand>
        <name>Mg(2+)</name>
        <dbReference type="ChEBI" id="CHEBI:18420"/>
    </ligand>
</feature>
<keyword evidence="9 16" id="KW-1278">Translocase</keyword>
<feature type="transmembrane region" description="Helical" evidence="16">
    <location>
        <begin position="76"/>
        <end position="96"/>
    </location>
</feature>
<feature type="binding site" evidence="14">
    <location>
        <position position="401"/>
    </location>
    <ligand>
        <name>ATP</name>
        <dbReference type="ChEBI" id="CHEBI:30616"/>
    </ligand>
</feature>
<evidence type="ECO:0000256" key="6">
    <source>
        <dbReference type="ARBA" id="ARBA00022741"/>
    </source>
</evidence>
<dbReference type="SUPFAM" id="SSF81665">
    <property type="entry name" value="Calcium ATPase, transmembrane domain M"/>
    <property type="match status" value="1"/>
</dbReference>
<feature type="transmembrane region" description="Helical" evidence="16">
    <location>
        <begin position="329"/>
        <end position="352"/>
    </location>
</feature>
<feature type="transmembrane region" description="Helical" evidence="16">
    <location>
        <begin position="921"/>
        <end position="939"/>
    </location>
</feature>
<name>A0A1W0A0T7_9STRA</name>
<evidence type="ECO:0000256" key="4">
    <source>
        <dbReference type="ARBA" id="ARBA00022692"/>
    </source>
</evidence>
<evidence type="ECO:0000256" key="16">
    <source>
        <dbReference type="RuleBase" id="RU362033"/>
    </source>
</evidence>
<evidence type="ECO:0000256" key="2">
    <source>
        <dbReference type="ARBA" id="ARBA00008109"/>
    </source>
</evidence>
<dbReference type="GO" id="GO:0016887">
    <property type="term" value="F:ATP hydrolysis activity"/>
    <property type="evidence" value="ECO:0007669"/>
    <property type="project" value="InterPro"/>
</dbReference>
<feature type="binding site" evidence="14">
    <location>
        <position position="696"/>
    </location>
    <ligand>
        <name>ATP</name>
        <dbReference type="ChEBI" id="CHEBI:30616"/>
    </ligand>
</feature>
<keyword evidence="11 16" id="KW-0472">Membrane</keyword>
<dbReference type="GO" id="GO:0000287">
    <property type="term" value="F:magnesium ion binding"/>
    <property type="evidence" value="ECO:0007669"/>
    <property type="project" value="UniProtKB-UniRule"/>
</dbReference>
<dbReference type="Pfam" id="PF08282">
    <property type="entry name" value="Hydrolase_3"/>
    <property type="match status" value="1"/>
</dbReference>
<evidence type="ECO:0000256" key="10">
    <source>
        <dbReference type="ARBA" id="ARBA00022989"/>
    </source>
</evidence>
<keyword evidence="3" id="KW-0813">Transport</keyword>
<evidence type="ECO:0000256" key="17">
    <source>
        <dbReference type="SAM" id="MobiDB-lite"/>
    </source>
</evidence>
<protein>
    <recommendedName>
        <fullName evidence="16">Phospholipid-transporting ATPase</fullName>
        <ecNumber evidence="16">7.6.2.1</ecNumber>
    </recommendedName>
</protein>
<evidence type="ECO:0000313" key="20">
    <source>
        <dbReference type="EMBL" id="OQS03878.1"/>
    </source>
</evidence>
<dbReference type="AlphaFoldDB" id="A0A1W0A0T7"/>
<dbReference type="InterPro" id="IPR023299">
    <property type="entry name" value="ATPase_P-typ_cyto_dom_N"/>
</dbReference>
<feature type="binding site" evidence="14">
    <location>
        <position position="868"/>
    </location>
    <ligand>
        <name>ATP</name>
        <dbReference type="ChEBI" id="CHEBI:30616"/>
    </ligand>
</feature>
<evidence type="ECO:0000256" key="3">
    <source>
        <dbReference type="ARBA" id="ARBA00022448"/>
    </source>
</evidence>
<comment type="similarity">
    <text evidence="2 16">Belongs to the cation transport ATPase (P-type) (TC 3.A.3) family. Type IV subfamily.</text>
</comment>
<dbReference type="SFLD" id="SFLDS00003">
    <property type="entry name" value="Haloacid_Dehalogenase"/>
    <property type="match status" value="1"/>
</dbReference>
<dbReference type="EMBL" id="JNBS01000739">
    <property type="protein sequence ID" value="OQS03878.1"/>
    <property type="molecule type" value="Genomic_DNA"/>
</dbReference>
<dbReference type="PANTHER" id="PTHR24092">
    <property type="entry name" value="PROBABLE PHOSPHOLIPID-TRANSPORTING ATPASE"/>
    <property type="match status" value="1"/>
</dbReference>
<evidence type="ECO:0000256" key="14">
    <source>
        <dbReference type="PIRSR" id="PIRSR606539-2"/>
    </source>
</evidence>
<dbReference type="InterPro" id="IPR018303">
    <property type="entry name" value="ATPase_P-typ_P_site"/>
</dbReference>
<feature type="transmembrane region" description="Helical" evidence="16">
    <location>
        <begin position="1071"/>
        <end position="1098"/>
    </location>
</feature>
<keyword evidence="10 16" id="KW-1133">Transmembrane helix</keyword>